<dbReference type="InterPro" id="IPR019662">
    <property type="entry name" value="DUF2516"/>
</dbReference>
<proteinExistence type="predicted"/>
<keyword evidence="2" id="KW-0812">Transmembrane</keyword>
<keyword evidence="2" id="KW-1133">Transmembrane helix</keyword>
<protein>
    <submittedName>
        <fullName evidence="3">DUF2516 family protein</fullName>
    </submittedName>
</protein>
<sequence length="112" mass="12001">MVEGLRYFFWFLAIVAFVFEVLALLDILRVPEGAFPATDKQTKKLWLILLVVANVVGLGGAVGFLSLLSFLPIAAFIVAAIYLADVKPAVKPYKNKGKGQGGGSSSGPYGPW</sequence>
<name>A0ABN3JEF0_9ACTN</name>
<evidence type="ECO:0000256" key="2">
    <source>
        <dbReference type="SAM" id="Phobius"/>
    </source>
</evidence>
<feature type="transmembrane region" description="Helical" evidence="2">
    <location>
        <begin position="6"/>
        <end position="25"/>
    </location>
</feature>
<evidence type="ECO:0000313" key="4">
    <source>
        <dbReference type="Proteomes" id="UP001501231"/>
    </source>
</evidence>
<comment type="caution">
    <text evidence="3">The sequence shown here is derived from an EMBL/GenBank/DDBJ whole genome shotgun (WGS) entry which is preliminary data.</text>
</comment>
<evidence type="ECO:0000256" key="1">
    <source>
        <dbReference type="SAM" id="MobiDB-lite"/>
    </source>
</evidence>
<dbReference type="RefSeq" id="WP_344591173.1">
    <property type="nucleotide sequence ID" value="NZ_BAAARW010000016.1"/>
</dbReference>
<reference evidence="3 4" key="1">
    <citation type="journal article" date="2019" name="Int. J. Syst. Evol. Microbiol.">
        <title>The Global Catalogue of Microorganisms (GCM) 10K type strain sequencing project: providing services to taxonomists for standard genome sequencing and annotation.</title>
        <authorList>
            <consortium name="The Broad Institute Genomics Platform"/>
            <consortium name="The Broad Institute Genome Sequencing Center for Infectious Disease"/>
            <person name="Wu L."/>
            <person name="Ma J."/>
        </authorList>
    </citation>
    <scope>NUCLEOTIDE SEQUENCE [LARGE SCALE GENOMIC DNA]</scope>
    <source>
        <strain evidence="3 4">JCM 3325</strain>
    </source>
</reference>
<feature type="region of interest" description="Disordered" evidence="1">
    <location>
        <begin position="92"/>
        <end position="112"/>
    </location>
</feature>
<dbReference type="Proteomes" id="UP001501231">
    <property type="component" value="Unassembled WGS sequence"/>
</dbReference>
<gene>
    <name evidence="3" type="ORF">GCM10010191_43810</name>
</gene>
<accession>A0ABN3JEF0</accession>
<dbReference type="EMBL" id="BAAARW010000016">
    <property type="protein sequence ID" value="GAA2426518.1"/>
    <property type="molecule type" value="Genomic_DNA"/>
</dbReference>
<feature type="transmembrane region" description="Helical" evidence="2">
    <location>
        <begin position="45"/>
        <end position="64"/>
    </location>
</feature>
<feature type="transmembrane region" description="Helical" evidence="2">
    <location>
        <begin position="70"/>
        <end position="90"/>
    </location>
</feature>
<keyword evidence="2" id="KW-0472">Membrane</keyword>
<keyword evidence="4" id="KW-1185">Reference proteome</keyword>
<dbReference type="Pfam" id="PF10724">
    <property type="entry name" value="DUF2516"/>
    <property type="match status" value="1"/>
</dbReference>
<evidence type="ECO:0000313" key="3">
    <source>
        <dbReference type="EMBL" id="GAA2426518.1"/>
    </source>
</evidence>
<organism evidence="3 4">
    <name type="scientific">Actinomadura vinacea</name>
    <dbReference type="NCBI Taxonomy" id="115336"/>
    <lineage>
        <taxon>Bacteria</taxon>
        <taxon>Bacillati</taxon>
        <taxon>Actinomycetota</taxon>
        <taxon>Actinomycetes</taxon>
        <taxon>Streptosporangiales</taxon>
        <taxon>Thermomonosporaceae</taxon>
        <taxon>Actinomadura</taxon>
    </lineage>
</organism>